<dbReference type="GO" id="GO:0005516">
    <property type="term" value="F:calmodulin binding"/>
    <property type="evidence" value="ECO:0007669"/>
    <property type="project" value="UniProtKB-KW"/>
</dbReference>
<dbReference type="Gramene" id="TraesLAC1D03G00525840.1">
    <property type="protein sequence ID" value="TraesLAC1D03G00525840.1"/>
    <property type="gene ID" value="TraesLAC1D03G00525840"/>
</dbReference>
<dbReference type="PROSITE" id="PS50096">
    <property type="entry name" value="IQ"/>
    <property type="match status" value="1"/>
</dbReference>
<dbReference type="Gramene" id="TraesSYM1D03G00529630.1">
    <property type="protein sequence ID" value="TraesSYM1D03G00529630.1"/>
    <property type="gene ID" value="TraesSYM1D03G00529630"/>
</dbReference>
<dbReference type="AlphaFoldDB" id="A0A3B5ZX09"/>
<dbReference type="Gramene" id="TraesPARA_EIv1.0_0294620.1">
    <property type="protein sequence ID" value="TraesPARA_EIv1.0_0294620.1.CDS"/>
    <property type="gene ID" value="TraesPARA_EIv1.0_0294620"/>
</dbReference>
<feature type="compositionally biased region" description="Basic and acidic residues" evidence="3">
    <location>
        <begin position="19"/>
        <end position="36"/>
    </location>
</feature>
<reference evidence="4" key="1">
    <citation type="submission" date="2018-08" db="EMBL/GenBank/DDBJ databases">
        <authorList>
            <person name="Rossello M."/>
        </authorList>
    </citation>
    <scope>NUCLEOTIDE SEQUENCE [LARGE SCALE GENOMIC DNA]</scope>
    <source>
        <strain evidence="4">cv. Chinese Spring</strain>
    </source>
</reference>
<sequence length="529" mass="56885">MGKKVRWFDAVQRILSPSEPDRDEKEDKQKPAERPTSKSSFKKLWQFGKSSTSTSSSSAAPEAAPAAHQQPPPQPDQQDAVEVKSAGTTSEQNDGGLQVAALAAPVAQQQPAAATAVVTPRPPARSKEELAAIRIQTACRGYLVRKGYKARAQARLMSLLEGVAVKRQTEDALYSMQAMTRVQTQIYARRVNKDKALKSQAQPKQGPDKTKIGEVWDHTHQSKEQIEATLATKQEAASRRQRALSYALSHQWRNRSPSSSSSSGRGRATPTLSHPPTFMDPGCPNWGWSWAERCMAASRPWESQTAPPDVKDRAAPGKSAGRAASPRVSISVQIPTTLTGRSARPAGRSSPSTPTQSRSPSALGKTVASPRRAPSPRGSPFNKSGSMLSERPRSSQEHLAASSGGGGDEKEASLRRTTSLRSGEQPRKLSLGTREADAGETGDAPVTPSYMQATKSVKAKARCASPAAADKAELPERAPLVSSPSMKRRPSPEFAEKQGVSSPRTPRTPSTPSKAKPEIRTKRPPSPRL</sequence>
<feature type="compositionally biased region" description="Polar residues" evidence="3">
    <location>
        <begin position="86"/>
        <end position="95"/>
    </location>
</feature>
<accession>A0A3B5ZX09</accession>
<feature type="compositionally biased region" description="Low complexity" evidence="3">
    <location>
        <begin position="50"/>
        <end position="69"/>
    </location>
</feature>
<evidence type="ECO:0000313" key="5">
    <source>
        <dbReference type="Proteomes" id="UP000019116"/>
    </source>
</evidence>
<evidence type="ECO:0000313" key="4">
    <source>
        <dbReference type="EnsemblPlants" id="TraesCS1D02G287100.2"/>
    </source>
</evidence>
<evidence type="ECO:0008006" key="6">
    <source>
        <dbReference type="Google" id="ProtNLM"/>
    </source>
</evidence>
<protein>
    <recommendedName>
        <fullName evidence="6">DUF4005 domain-containing protein</fullName>
    </recommendedName>
</protein>
<dbReference type="OrthoDB" id="694389at2759"/>
<dbReference type="OMA" id="WRTSAVP"/>
<evidence type="ECO:0000256" key="1">
    <source>
        <dbReference type="ARBA" id="ARBA00022860"/>
    </source>
</evidence>
<name>A0A3B5ZX09_WHEAT</name>
<feature type="region of interest" description="Disordered" evidence="3">
    <location>
        <begin position="193"/>
        <end position="212"/>
    </location>
</feature>
<keyword evidence="1" id="KW-0112">Calmodulin-binding</keyword>
<feature type="compositionally biased region" description="Low complexity" evidence="3">
    <location>
        <begin position="368"/>
        <end position="380"/>
    </location>
</feature>
<dbReference type="STRING" id="4565.A0A3B5ZX09"/>
<dbReference type="Gramene" id="TraesMAC1D03G00521900.1">
    <property type="protein sequence ID" value="TraesMAC1D03G00521900.1"/>
    <property type="gene ID" value="TraesMAC1D03G00521900"/>
</dbReference>
<dbReference type="PANTHER" id="PTHR32295">
    <property type="entry name" value="IQ-DOMAIN 5-RELATED"/>
    <property type="match status" value="1"/>
</dbReference>
<evidence type="ECO:0000256" key="2">
    <source>
        <dbReference type="ARBA" id="ARBA00024341"/>
    </source>
</evidence>
<dbReference type="PANTHER" id="PTHR32295:SF100">
    <property type="entry name" value="OS05G0463300 PROTEIN"/>
    <property type="match status" value="1"/>
</dbReference>
<evidence type="ECO:0000256" key="3">
    <source>
        <dbReference type="SAM" id="MobiDB-lite"/>
    </source>
</evidence>
<dbReference type="Gramene" id="TraesSTA1D03G00521460.1">
    <property type="protein sequence ID" value="TraesSTA1D03G00521460.1"/>
    <property type="gene ID" value="TraesSTA1D03G00521460"/>
</dbReference>
<keyword evidence="5" id="KW-1185">Reference proteome</keyword>
<proteinExistence type="inferred from homology"/>
<reference evidence="4" key="2">
    <citation type="submission" date="2018-10" db="UniProtKB">
        <authorList>
            <consortium name="EnsemblPlants"/>
        </authorList>
    </citation>
    <scope>IDENTIFICATION</scope>
</reference>
<feature type="region of interest" description="Disordered" evidence="3">
    <location>
        <begin position="233"/>
        <end position="279"/>
    </location>
</feature>
<dbReference type="Gramene" id="TraesLDM1D03G00525130.1">
    <property type="protein sequence ID" value="TraesLDM1D03G00525130.1"/>
    <property type="gene ID" value="TraesLDM1D03G00525130"/>
</dbReference>
<comment type="similarity">
    <text evidence="2">Belongs to the IQD family.</text>
</comment>
<dbReference type="Proteomes" id="UP000019116">
    <property type="component" value="Chromosome 1D"/>
</dbReference>
<feature type="compositionally biased region" description="Polar residues" evidence="3">
    <location>
        <begin position="328"/>
        <end position="338"/>
    </location>
</feature>
<dbReference type="Gramene" id="TraesARI1D03G00528470.1">
    <property type="protein sequence ID" value="TraesARI1D03G00528470.1"/>
    <property type="gene ID" value="TraesARI1D03G00528470"/>
</dbReference>
<dbReference type="Gramene" id="TraesJUL1D03G00525550.1">
    <property type="protein sequence ID" value="TraesJUL1D03G00525550.1"/>
    <property type="gene ID" value="TraesJUL1D03G00525550"/>
</dbReference>
<dbReference type="Gramene" id="TraesCS1D02G287100.2">
    <property type="protein sequence ID" value="TraesCS1D02G287100.2"/>
    <property type="gene ID" value="TraesCS1D02G287100"/>
</dbReference>
<feature type="region of interest" description="Disordered" evidence="3">
    <location>
        <begin position="1"/>
        <end position="102"/>
    </location>
</feature>
<dbReference type="InterPro" id="IPR000048">
    <property type="entry name" value="IQ_motif_EF-hand-BS"/>
</dbReference>
<dbReference type="EnsemblPlants" id="TraesCS1D02G287100.2">
    <property type="protein sequence ID" value="TraesCS1D02G287100.2"/>
    <property type="gene ID" value="TraesCS1D02G287100"/>
</dbReference>
<dbReference type="Gramene" id="TraesJUL1D03G00525550.3">
    <property type="protein sequence ID" value="TraesJUL1D03G00525550.3"/>
    <property type="gene ID" value="TraesJUL1D03G00525550"/>
</dbReference>
<organism evidence="4">
    <name type="scientific">Triticum aestivum</name>
    <name type="common">Wheat</name>
    <dbReference type="NCBI Taxonomy" id="4565"/>
    <lineage>
        <taxon>Eukaryota</taxon>
        <taxon>Viridiplantae</taxon>
        <taxon>Streptophyta</taxon>
        <taxon>Embryophyta</taxon>
        <taxon>Tracheophyta</taxon>
        <taxon>Spermatophyta</taxon>
        <taxon>Magnoliopsida</taxon>
        <taxon>Liliopsida</taxon>
        <taxon>Poales</taxon>
        <taxon>Poaceae</taxon>
        <taxon>BOP clade</taxon>
        <taxon>Pooideae</taxon>
        <taxon>Triticodae</taxon>
        <taxon>Triticeae</taxon>
        <taxon>Triticinae</taxon>
        <taxon>Triticum</taxon>
    </lineage>
</organism>
<feature type="compositionally biased region" description="Low complexity" evidence="3">
    <location>
        <begin position="501"/>
        <end position="513"/>
    </location>
</feature>
<feature type="compositionally biased region" description="Low complexity" evidence="3">
    <location>
        <begin position="339"/>
        <end position="361"/>
    </location>
</feature>
<dbReference type="Gramene" id="TraesCS1D03G0689000.1">
    <property type="protein sequence ID" value="TraesCS1D03G0689000.1.CDS"/>
    <property type="gene ID" value="TraesCS1D03G0689000"/>
</dbReference>
<dbReference type="Gramene" id="TraesNOR1D03G00530590.1">
    <property type="protein sequence ID" value="TraesNOR1D03G00530590.1"/>
    <property type="gene ID" value="TraesNOR1D03G00530590"/>
</dbReference>
<dbReference type="Pfam" id="PF00612">
    <property type="entry name" value="IQ"/>
    <property type="match status" value="1"/>
</dbReference>
<dbReference type="SMART" id="SM00015">
    <property type="entry name" value="IQ"/>
    <property type="match status" value="1"/>
</dbReference>
<feature type="region of interest" description="Disordered" evidence="3">
    <location>
        <begin position="299"/>
        <end position="529"/>
    </location>
</feature>